<name>A0ABS4V3M5_9ACTN</name>
<evidence type="ECO:0000313" key="6">
    <source>
        <dbReference type="Proteomes" id="UP001519311"/>
    </source>
</evidence>
<dbReference type="SUPFAM" id="SSF52540">
    <property type="entry name" value="P-loop containing nucleoside triphosphate hydrolases"/>
    <property type="match status" value="1"/>
</dbReference>
<keyword evidence="3" id="KW-0378">Hydrolase</keyword>
<dbReference type="CDD" id="cd00882">
    <property type="entry name" value="Ras_like_GTPase"/>
    <property type="match status" value="1"/>
</dbReference>
<dbReference type="InterPro" id="IPR052705">
    <property type="entry name" value="Gliding_Motility_GTPase"/>
</dbReference>
<keyword evidence="2" id="KW-0547">Nucleotide-binding</keyword>
<organism evidence="5 6">
    <name type="scientific">Streptomyces clavifer</name>
    <dbReference type="NCBI Taxonomy" id="68188"/>
    <lineage>
        <taxon>Bacteria</taxon>
        <taxon>Bacillati</taxon>
        <taxon>Actinomycetota</taxon>
        <taxon>Actinomycetes</taxon>
        <taxon>Kitasatosporales</taxon>
        <taxon>Streptomycetaceae</taxon>
        <taxon>Streptomyces</taxon>
    </lineage>
</organism>
<evidence type="ECO:0000256" key="2">
    <source>
        <dbReference type="ARBA" id="ARBA00022741"/>
    </source>
</evidence>
<dbReference type="PANTHER" id="PTHR42708:SF1">
    <property type="entry name" value="GLIDING MOTILITY PROTEIN MGLA"/>
    <property type="match status" value="1"/>
</dbReference>
<dbReference type="PANTHER" id="PTHR42708">
    <property type="entry name" value="ATP/GTP-BINDING PROTEIN-RELATED"/>
    <property type="match status" value="1"/>
</dbReference>
<dbReference type="Pfam" id="PF05331">
    <property type="entry name" value="DUF742"/>
    <property type="match status" value="1"/>
</dbReference>
<dbReference type="Pfam" id="PF03029">
    <property type="entry name" value="ATP_bind_1"/>
    <property type="match status" value="1"/>
</dbReference>
<sequence>MTSPGEEQQVSSGFVRSYVITGGRGLPEADELTLVTLVTIAPDREPYRNPSPEIQAIWDLCSGGYLSVAEVAGRLELPVGVVRLLLKDLTDQGHLLRRKVPPPLSSLTRRSSRRCCMDSRPASAENIYVSDAVQRAVKILVIGHFAVGKTTIIGTLSEIKPLRTEERMTQAAADIDDLRGAPGKETTTVALDFGRLTLSDELVLYLFGTPGQQRFVELWEDMARGSLGALLLVDPARLADTFPVIDLVEKYGLEYAVAVNSFDPHTRHEEEELREALDLLPDTPVVYCDARDRDSSARTLITLVRHLLARAA</sequence>
<dbReference type="InterPro" id="IPR007995">
    <property type="entry name" value="DUF742"/>
</dbReference>
<protein>
    <submittedName>
        <fullName evidence="5">Signal recognition particle receptor subunit beta</fullName>
    </submittedName>
</protein>
<keyword evidence="6" id="KW-1185">Reference proteome</keyword>
<evidence type="ECO:0000313" key="5">
    <source>
        <dbReference type="EMBL" id="MBP2358514.1"/>
    </source>
</evidence>
<proteinExistence type="inferred from homology"/>
<evidence type="ECO:0000256" key="3">
    <source>
        <dbReference type="ARBA" id="ARBA00022801"/>
    </source>
</evidence>
<dbReference type="InterPro" id="IPR027417">
    <property type="entry name" value="P-loop_NTPase"/>
</dbReference>
<accession>A0ABS4V3M5</accession>
<keyword evidence="5" id="KW-0675">Receptor</keyword>
<evidence type="ECO:0000256" key="4">
    <source>
        <dbReference type="ARBA" id="ARBA00023134"/>
    </source>
</evidence>
<reference evidence="5 6" key="1">
    <citation type="submission" date="2021-03" db="EMBL/GenBank/DDBJ databases">
        <title>Sequencing the genomes of 1000 actinobacteria strains.</title>
        <authorList>
            <person name="Klenk H.-P."/>
        </authorList>
    </citation>
    <scope>NUCLEOTIDE SEQUENCE [LARGE SCALE GENOMIC DNA]</scope>
    <source>
        <strain evidence="5 6">DSM 40843</strain>
    </source>
</reference>
<comment type="similarity">
    <text evidence="1">Belongs to the GPN-loop GTPase family.</text>
</comment>
<dbReference type="Proteomes" id="UP001519311">
    <property type="component" value="Unassembled WGS sequence"/>
</dbReference>
<dbReference type="InterPro" id="IPR004130">
    <property type="entry name" value="Gpn"/>
</dbReference>
<dbReference type="EMBL" id="JAGINS010000001">
    <property type="protein sequence ID" value="MBP2358514.1"/>
    <property type="molecule type" value="Genomic_DNA"/>
</dbReference>
<gene>
    <name evidence="5" type="ORF">JOF59_000914</name>
</gene>
<dbReference type="Gene3D" id="3.40.50.300">
    <property type="entry name" value="P-loop containing nucleotide triphosphate hydrolases"/>
    <property type="match status" value="1"/>
</dbReference>
<evidence type="ECO:0000256" key="1">
    <source>
        <dbReference type="ARBA" id="ARBA00005290"/>
    </source>
</evidence>
<comment type="caution">
    <text evidence="5">The sequence shown here is derived from an EMBL/GenBank/DDBJ whole genome shotgun (WGS) entry which is preliminary data.</text>
</comment>
<keyword evidence="4" id="KW-0342">GTP-binding</keyword>